<reference evidence="1 2" key="1">
    <citation type="submission" date="2023-07" db="EMBL/GenBank/DDBJ databases">
        <title>Comparative genomics of wheat-associated soil bacteria to identify genetic determinants of phenazine resistance.</title>
        <authorList>
            <person name="Mouncey N."/>
        </authorList>
    </citation>
    <scope>NUCLEOTIDE SEQUENCE [LARGE SCALE GENOMIC DNA]</scope>
    <source>
        <strain evidence="1 2">W4I11</strain>
    </source>
</reference>
<evidence type="ECO:0000313" key="1">
    <source>
        <dbReference type="EMBL" id="MDQ0998774.1"/>
    </source>
</evidence>
<dbReference type="Pfam" id="PF05988">
    <property type="entry name" value="DUF899"/>
    <property type="match status" value="1"/>
</dbReference>
<proteinExistence type="predicted"/>
<gene>
    <name evidence="1" type="ORF">QFZ34_003956</name>
</gene>
<evidence type="ECO:0000313" key="2">
    <source>
        <dbReference type="Proteomes" id="UP001237780"/>
    </source>
</evidence>
<accession>A0ABU0SDE0</accession>
<dbReference type="InterPro" id="IPR036249">
    <property type="entry name" value="Thioredoxin-like_sf"/>
</dbReference>
<sequence length="234" mass="26324">MNSNETLVPAQELALKNGARYPNESEEYRKARNALLAEEIELRRHIERVAQQRRALPLGGTVTGPYKFEGENGPADFADLFGDKQTLIIYSYMFGPQRQRPCPMCTSLLSSWDGEAKDVGQRAALAVVARSPIDRLIAFKKERGWQGLNLYTDLTGDYSRDYVSADDEDDTAINVFTRRDGTIRHFWSAEMGGATADPGQDPRGAPDPMPLWTILDMTPEGRGSDWYPKLDYRT</sequence>
<dbReference type="InterPro" id="IPR010296">
    <property type="entry name" value="DUF899_thioredox"/>
</dbReference>
<dbReference type="SUPFAM" id="SSF52833">
    <property type="entry name" value="Thioredoxin-like"/>
    <property type="match status" value="1"/>
</dbReference>
<protein>
    <submittedName>
        <fullName evidence="1">Dithiol-disulfide oxidoreductase (DUF899 family)</fullName>
    </submittedName>
</protein>
<comment type="caution">
    <text evidence="1">The sequence shown here is derived from an EMBL/GenBank/DDBJ whole genome shotgun (WGS) entry which is preliminary data.</text>
</comment>
<dbReference type="EMBL" id="JAUSZT010000003">
    <property type="protein sequence ID" value="MDQ0998774.1"/>
    <property type="molecule type" value="Genomic_DNA"/>
</dbReference>
<keyword evidence="2" id="KW-1185">Reference proteome</keyword>
<dbReference type="Proteomes" id="UP001237780">
    <property type="component" value="Unassembled WGS sequence"/>
</dbReference>
<dbReference type="RefSeq" id="WP_307284208.1">
    <property type="nucleotide sequence ID" value="NZ_JAUSZT010000003.1"/>
</dbReference>
<organism evidence="1 2">
    <name type="scientific">Phyllobacterium ifriqiyense</name>
    <dbReference type="NCBI Taxonomy" id="314238"/>
    <lineage>
        <taxon>Bacteria</taxon>
        <taxon>Pseudomonadati</taxon>
        <taxon>Pseudomonadota</taxon>
        <taxon>Alphaproteobacteria</taxon>
        <taxon>Hyphomicrobiales</taxon>
        <taxon>Phyllobacteriaceae</taxon>
        <taxon>Phyllobacterium</taxon>
    </lineage>
</organism>
<name>A0ABU0SDE0_9HYPH</name>